<keyword evidence="1" id="KW-0496">Mitochondrion</keyword>
<organism evidence="1">
    <name type="scientific">Sebdenia flabellata</name>
    <dbReference type="NCBI Taxonomy" id="42024"/>
    <lineage>
        <taxon>Eukaryota</taxon>
        <taxon>Rhodophyta</taxon>
        <taxon>Florideophyceae</taxon>
        <taxon>Rhodymeniophycidae</taxon>
        <taxon>Sebdeniales</taxon>
        <taxon>Sebdeniaceae</taxon>
        <taxon>Sebdenia</taxon>
    </lineage>
</organism>
<name>A0A0E3DBU0_9FLOR</name>
<evidence type="ECO:0000313" key="1">
    <source>
        <dbReference type="EMBL" id="AHX02547.1"/>
    </source>
</evidence>
<protein>
    <recommendedName>
        <fullName evidence="2">ATP synthase B chain</fullName>
    </recommendedName>
</protein>
<proteinExistence type="predicted"/>
<gene>
    <name evidence="1" type="ORF">Sflab.mt.07</name>
</gene>
<reference evidence="1" key="1">
    <citation type="submission" date="2014-02" db="EMBL/GenBank/DDBJ databases">
        <title>Complete mitochondrion genomes reveal florideophycean red algal diversity.</title>
        <authorList>
            <person name="Yang E.C."/>
            <person name="Yoon H.S."/>
        </authorList>
    </citation>
    <scope>NUCLEOTIDE SEQUENCE</scope>
</reference>
<sequence>MLNFSLIGLFSLLLVSQNILLLNEEILILICFIIFCWAVFNRLNESISLDFINRSNIVKDSIISSIEQLINILNKNIILHKKYSILSTDFLALKNHFSNLSLSISNELCQYSIQKSQTVYRKKLLFTQRLEQQTVKLLSLLLSKKLSKIVIVRSFLTQKLEVPTFLCFHKISLREYLEIV</sequence>
<accession>A0A0E3DBU0</accession>
<dbReference type="EMBL" id="KJ398164">
    <property type="protein sequence ID" value="AHX02547.1"/>
    <property type="molecule type" value="Genomic_DNA"/>
</dbReference>
<evidence type="ECO:0008006" key="2">
    <source>
        <dbReference type="Google" id="ProtNLM"/>
    </source>
</evidence>
<geneLocation type="mitochondrion" evidence="1"/>
<dbReference type="AlphaFoldDB" id="A0A0E3DBU0"/>